<evidence type="ECO:0000313" key="14">
    <source>
        <dbReference type="EMBL" id="ABK15709.1"/>
    </source>
</evidence>
<dbReference type="PANTHER" id="PTHR43221:SF2">
    <property type="entry name" value="PROTEASE HTPX HOMOLOG"/>
    <property type="match status" value="1"/>
</dbReference>
<dbReference type="PROSITE" id="PS50005">
    <property type="entry name" value="TPR"/>
    <property type="match status" value="2"/>
</dbReference>
<dbReference type="Pfam" id="PF14559">
    <property type="entry name" value="TPR_19"/>
    <property type="match status" value="1"/>
</dbReference>
<organism evidence="14 15">
    <name type="scientific">Syntrophobacter fumaroxidans (strain DSM 10017 / MPOB)</name>
    <dbReference type="NCBI Taxonomy" id="335543"/>
    <lineage>
        <taxon>Bacteria</taxon>
        <taxon>Pseudomonadati</taxon>
        <taxon>Thermodesulfobacteriota</taxon>
        <taxon>Syntrophobacteria</taxon>
        <taxon>Syntrophobacterales</taxon>
        <taxon>Syntrophobacteraceae</taxon>
        <taxon>Syntrophobacter</taxon>
    </lineage>
</organism>
<accession>A0LE57</accession>
<dbReference type="EMBL" id="CP000478">
    <property type="protein sequence ID" value="ABK15709.1"/>
    <property type="molecule type" value="Genomic_DNA"/>
</dbReference>
<protein>
    <submittedName>
        <fullName evidence="14">Tetratricopeptide TPR_2 repeat protein</fullName>
    </submittedName>
</protein>
<evidence type="ECO:0000256" key="4">
    <source>
        <dbReference type="ARBA" id="ARBA00022692"/>
    </source>
</evidence>
<evidence type="ECO:0000256" key="8">
    <source>
        <dbReference type="ARBA" id="ARBA00022989"/>
    </source>
</evidence>
<comment type="cofactor">
    <cofactor evidence="1">
        <name>Zn(2+)</name>
        <dbReference type="ChEBI" id="CHEBI:29105"/>
    </cofactor>
</comment>
<evidence type="ECO:0000256" key="7">
    <source>
        <dbReference type="ARBA" id="ARBA00022833"/>
    </source>
</evidence>
<dbReference type="Gene3D" id="3.30.2010.10">
    <property type="entry name" value="Metalloproteases ('zincins'), catalytic domain"/>
    <property type="match status" value="1"/>
</dbReference>
<dbReference type="GO" id="GO:0006508">
    <property type="term" value="P:proteolysis"/>
    <property type="evidence" value="ECO:0007669"/>
    <property type="project" value="UniProtKB-KW"/>
</dbReference>
<name>A0LE57_SYNFM</name>
<evidence type="ECO:0000256" key="11">
    <source>
        <dbReference type="PROSITE-ProRule" id="PRU00339"/>
    </source>
</evidence>
<evidence type="ECO:0000313" key="15">
    <source>
        <dbReference type="Proteomes" id="UP000001784"/>
    </source>
</evidence>
<dbReference type="InterPro" id="IPR050083">
    <property type="entry name" value="HtpX_protease"/>
</dbReference>
<keyword evidence="5" id="KW-0479">Metal-binding</keyword>
<evidence type="ECO:0000259" key="13">
    <source>
        <dbReference type="Pfam" id="PF01435"/>
    </source>
</evidence>
<dbReference type="Proteomes" id="UP000001784">
    <property type="component" value="Chromosome"/>
</dbReference>
<dbReference type="Gene3D" id="1.25.40.10">
    <property type="entry name" value="Tetratricopeptide repeat domain"/>
    <property type="match status" value="1"/>
</dbReference>
<feature type="transmembrane region" description="Helical" evidence="12">
    <location>
        <begin position="295"/>
        <end position="319"/>
    </location>
</feature>
<proteinExistence type="predicted"/>
<evidence type="ECO:0000256" key="2">
    <source>
        <dbReference type="ARBA" id="ARBA00022475"/>
    </source>
</evidence>
<keyword evidence="10 12" id="KW-0472">Membrane</keyword>
<dbReference type="eggNOG" id="COG0501">
    <property type="taxonomic scope" value="Bacteria"/>
</dbReference>
<feature type="transmembrane region" description="Helical" evidence="12">
    <location>
        <begin position="109"/>
        <end position="128"/>
    </location>
</feature>
<dbReference type="InParanoid" id="A0LE57"/>
<evidence type="ECO:0000256" key="9">
    <source>
        <dbReference type="ARBA" id="ARBA00023049"/>
    </source>
</evidence>
<keyword evidence="3" id="KW-0645">Protease</keyword>
<evidence type="ECO:0000256" key="5">
    <source>
        <dbReference type="ARBA" id="ARBA00022723"/>
    </source>
</evidence>
<dbReference type="Pfam" id="PF01435">
    <property type="entry name" value="Peptidase_M48"/>
    <property type="match status" value="1"/>
</dbReference>
<dbReference type="GO" id="GO:0004222">
    <property type="term" value="F:metalloendopeptidase activity"/>
    <property type="evidence" value="ECO:0007669"/>
    <property type="project" value="InterPro"/>
</dbReference>
<feature type="transmembrane region" description="Helical" evidence="12">
    <location>
        <begin position="149"/>
        <end position="167"/>
    </location>
</feature>
<reference evidence="14 15" key="1">
    <citation type="submission" date="2006-10" db="EMBL/GenBank/DDBJ databases">
        <title>Complete sequence of Syntrophobacter fumaroxidans MPOB.</title>
        <authorList>
            <consortium name="US DOE Joint Genome Institute"/>
            <person name="Copeland A."/>
            <person name="Lucas S."/>
            <person name="Lapidus A."/>
            <person name="Barry K."/>
            <person name="Detter J.C."/>
            <person name="Glavina del Rio T."/>
            <person name="Hammon N."/>
            <person name="Israni S."/>
            <person name="Pitluck S."/>
            <person name="Goltsman E.G."/>
            <person name="Martinez M."/>
            <person name="Schmutz J."/>
            <person name="Larimer F."/>
            <person name="Land M."/>
            <person name="Hauser L."/>
            <person name="Kyrpides N."/>
            <person name="Kim E."/>
            <person name="Boone D.R."/>
            <person name="Brockman F."/>
            <person name="Culley D."/>
            <person name="Ferry J."/>
            <person name="Gunsalus R."/>
            <person name="McInerney M.J."/>
            <person name="Morrison M."/>
            <person name="Plugge C."/>
            <person name="Rohlin L."/>
            <person name="Scholten J."/>
            <person name="Sieber J."/>
            <person name="Stams A.J.M."/>
            <person name="Worm P."/>
            <person name="Henstra A.M."/>
            <person name="Richardson P."/>
        </authorList>
    </citation>
    <scope>NUCLEOTIDE SEQUENCE [LARGE SCALE GENOMIC DNA]</scope>
    <source>
        <strain evidence="15">DSM 10017 / MPOB</strain>
    </source>
</reference>
<dbReference type="STRING" id="335543.Sfum_0005"/>
<dbReference type="InterPro" id="IPR019734">
    <property type="entry name" value="TPR_rpt"/>
</dbReference>
<feature type="transmembrane region" description="Helical" evidence="12">
    <location>
        <begin position="187"/>
        <end position="210"/>
    </location>
</feature>
<sequence length="609" mass="68517" precursor="true">MYSQFLYFIIVLLLFTMQQPGSSASLSLPLTASMAAAVWGLLALAAYRACRGMSLAASDFSQSNLAARYHRLQFRLQILALSCFAFEVYVLDVKFYFNLIPFVEKSLSLSGLIGLALYLSHTTVIWFFSHPAYQAVFRSAIRRSAFIKTHLSFSSAILLSWLLVAIASDLLEAFKPFPPKWTATGEYAVLAGVMVLFMFFAPGPVVRLWGCRPLLEQPLRAELEIFCRKHGFRVGDFMLWPLFGGEMLTAGIVGVLPRMRYILVTRGLLSILNPEELRAVVAHEMGHVRRFHLPMFLLFLLSYLPVAGVVSTLFLFVLLDQDIVLEWVLSAGAGAPERISIISSVLIVLLFLVFFRFIFGYFLRNCERQADLYAMNLMGDPYPLITSLQKIALHSGRIEDLPSWHHYSIRQRIECLIDSSRDTTLIRRHNRKLYASALAFFVSVAVVFTTVTGLLNSSGMRKWTFNPDRDSVERALREEPGNPDLLASYGGLLLEAGRIGEAERLLRKALHLSPDDPSLMNNLAWLYATSPPPHHNPEAALKLAAKAAELRSDAVILDTLAEAYYVNGRYREAVDTIEKALRQAQSDHSEYLTHKEKYQKALAAESDRS</sequence>
<dbReference type="OrthoDB" id="255388at2"/>
<dbReference type="eggNOG" id="COG5010">
    <property type="taxonomic scope" value="Bacteria"/>
</dbReference>
<dbReference type="HOGENOM" id="CLU_030786_0_0_7"/>
<feature type="transmembrane region" description="Helical" evidence="12">
    <location>
        <begin position="433"/>
        <end position="455"/>
    </location>
</feature>
<keyword evidence="11" id="KW-0802">TPR repeat</keyword>
<feature type="transmembrane region" description="Helical" evidence="12">
    <location>
        <begin position="78"/>
        <end position="97"/>
    </location>
</feature>
<dbReference type="AlphaFoldDB" id="A0LE57"/>
<keyword evidence="9" id="KW-0482">Metalloprotease</keyword>
<feature type="transmembrane region" description="Helical" evidence="12">
    <location>
        <begin position="339"/>
        <end position="359"/>
    </location>
</feature>
<dbReference type="CDD" id="cd07345">
    <property type="entry name" value="M48A_Ste24p-like"/>
    <property type="match status" value="1"/>
</dbReference>
<dbReference type="PANTHER" id="PTHR43221">
    <property type="entry name" value="PROTEASE HTPX"/>
    <property type="match status" value="1"/>
</dbReference>
<dbReference type="GO" id="GO:0046872">
    <property type="term" value="F:metal ion binding"/>
    <property type="evidence" value="ECO:0007669"/>
    <property type="project" value="UniProtKB-KW"/>
</dbReference>
<keyword evidence="7" id="KW-0862">Zinc</keyword>
<dbReference type="InterPro" id="IPR011990">
    <property type="entry name" value="TPR-like_helical_dom_sf"/>
</dbReference>
<evidence type="ECO:0000256" key="3">
    <source>
        <dbReference type="ARBA" id="ARBA00022670"/>
    </source>
</evidence>
<evidence type="ECO:0000256" key="12">
    <source>
        <dbReference type="SAM" id="Phobius"/>
    </source>
</evidence>
<feature type="transmembrane region" description="Helical" evidence="12">
    <location>
        <begin position="33"/>
        <end position="50"/>
    </location>
</feature>
<dbReference type="SUPFAM" id="SSF48452">
    <property type="entry name" value="TPR-like"/>
    <property type="match status" value="1"/>
</dbReference>
<feature type="domain" description="Peptidase M48" evidence="13">
    <location>
        <begin position="253"/>
        <end position="404"/>
    </location>
</feature>
<evidence type="ECO:0000256" key="1">
    <source>
        <dbReference type="ARBA" id="ARBA00001947"/>
    </source>
</evidence>
<keyword evidence="2" id="KW-1003">Cell membrane</keyword>
<dbReference type="SMART" id="SM00028">
    <property type="entry name" value="TPR"/>
    <property type="match status" value="2"/>
</dbReference>
<dbReference type="RefSeq" id="WP_011696882.1">
    <property type="nucleotide sequence ID" value="NC_008554.1"/>
</dbReference>
<dbReference type="InterPro" id="IPR001915">
    <property type="entry name" value="Peptidase_M48"/>
</dbReference>
<gene>
    <name evidence="14" type="ordered locus">Sfum_0005</name>
</gene>
<keyword evidence="8 12" id="KW-1133">Transmembrane helix</keyword>
<evidence type="ECO:0000256" key="6">
    <source>
        <dbReference type="ARBA" id="ARBA00022801"/>
    </source>
</evidence>
<keyword evidence="4 12" id="KW-0812">Transmembrane</keyword>
<keyword evidence="6" id="KW-0378">Hydrolase</keyword>
<feature type="repeat" description="TPR" evidence="11">
    <location>
        <begin position="483"/>
        <end position="516"/>
    </location>
</feature>
<feature type="repeat" description="TPR" evidence="11">
    <location>
        <begin position="554"/>
        <end position="587"/>
    </location>
</feature>
<dbReference type="KEGG" id="sfu:Sfum_0005"/>
<keyword evidence="15" id="KW-1185">Reference proteome</keyword>
<evidence type="ECO:0000256" key="10">
    <source>
        <dbReference type="ARBA" id="ARBA00023136"/>
    </source>
</evidence>